<dbReference type="InterPro" id="IPR043766">
    <property type="entry name" value="BfmA-like"/>
</dbReference>
<name>A0ABR6WFY2_9BACT</name>
<feature type="compositionally biased region" description="Low complexity" evidence="1">
    <location>
        <begin position="275"/>
        <end position="285"/>
    </location>
</feature>
<dbReference type="Proteomes" id="UP000700732">
    <property type="component" value="Unassembled WGS sequence"/>
</dbReference>
<comment type="caution">
    <text evidence="2">The sequence shown here is derived from an EMBL/GenBank/DDBJ whole genome shotgun (WGS) entry which is preliminary data.</text>
</comment>
<accession>A0ABR6WFY2</accession>
<evidence type="ECO:0000256" key="1">
    <source>
        <dbReference type="SAM" id="MobiDB-lite"/>
    </source>
</evidence>
<protein>
    <recommendedName>
        <fullName evidence="4">Mobilization protein</fullName>
    </recommendedName>
</protein>
<evidence type="ECO:0000313" key="2">
    <source>
        <dbReference type="EMBL" id="MBC3795199.1"/>
    </source>
</evidence>
<organism evidence="2 3">
    <name type="scientific">Spirosoma utsteinense</name>
    <dbReference type="NCBI Taxonomy" id="2585773"/>
    <lineage>
        <taxon>Bacteria</taxon>
        <taxon>Pseudomonadati</taxon>
        <taxon>Bacteroidota</taxon>
        <taxon>Cytophagia</taxon>
        <taxon>Cytophagales</taxon>
        <taxon>Cytophagaceae</taxon>
        <taxon>Spirosoma</taxon>
    </lineage>
</organism>
<dbReference type="Pfam" id="PF18976">
    <property type="entry name" value="DUF5712"/>
    <property type="match status" value="1"/>
</dbReference>
<proteinExistence type="predicted"/>
<dbReference type="RefSeq" id="WP_186742405.1">
    <property type="nucleotide sequence ID" value="NZ_VFIA01000091.1"/>
</dbReference>
<gene>
    <name evidence="2" type="ORF">FH603_5734</name>
</gene>
<sequence length="298" mass="34327">MPHVNITSSSSGSNAGSCGQLVEYLEKENNLKAEQKAELWFNQGRDDLRPYEVRQGIDTNTAKLKQHEAKFYLVNISPSQKELQHIGNDPQKLKDYARGVMAEYAANFQKGLGPDDVKWYGKVEYNRGYKWTDPAVQQGLSQRGEAKAGHQMHVQIIVSRKDSHNQRLLSPMTNHRGQGKSEEHGQKFGQFNRVGFKARSEEAFDTQLNYRRELEDSFRYQNTMSNGTTQEKVSMTLELRQVDSERQAQQQQLAAQLRQVEQLRQQQELARKQELSQQQEQTIQQEQKRSRGLSLGRS</sequence>
<feature type="region of interest" description="Disordered" evidence="1">
    <location>
        <begin position="265"/>
        <end position="298"/>
    </location>
</feature>
<keyword evidence="3" id="KW-1185">Reference proteome</keyword>
<reference evidence="2 3" key="1">
    <citation type="submission" date="2019-06" db="EMBL/GenBank/DDBJ databases">
        <title>Spirosoma utsteinense sp. nov. isolated from Antarctic ice-free soils.</title>
        <authorList>
            <person name="Tahon G."/>
        </authorList>
    </citation>
    <scope>NUCLEOTIDE SEQUENCE [LARGE SCALE GENOMIC DNA]</scope>
    <source>
        <strain evidence="2 3">LMG 31447</strain>
    </source>
</reference>
<evidence type="ECO:0000313" key="3">
    <source>
        <dbReference type="Proteomes" id="UP000700732"/>
    </source>
</evidence>
<evidence type="ECO:0008006" key="4">
    <source>
        <dbReference type="Google" id="ProtNLM"/>
    </source>
</evidence>
<dbReference type="EMBL" id="VFIA01000091">
    <property type="protein sequence ID" value="MBC3795199.1"/>
    <property type="molecule type" value="Genomic_DNA"/>
</dbReference>